<organism evidence="2 3">
    <name type="scientific">Anaerotruncus colihominis</name>
    <dbReference type="NCBI Taxonomy" id="169435"/>
    <lineage>
        <taxon>Bacteria</taxon>
        <taxon>Bacillati</taxon>
        <taxon>Bacillota</taxon>
        <taxon>Clostridia</taxon>
        <taxon>Eubacteriales</taxon>
        <taxon>Oscillospiraceae</taxon>
        <taxon>Anaerotruncus</taxon>
    </lineage>
</organism>
<sequence length="60" mass="6836">MPTIKELISICDYFGITIEQFFAENVKYPDLIQQAIDGMNSLSEADLSLVLQQIKRLSKD</sequence>
<dbReference type="AlphaFoldDB" id="A0A845SP67"/>
<evidence type="ECO:0000313" key="3">
    <source>
        <dbReference type="Proteomes" id="UP000462501"/>
    </source>
</evidence>
<evidence type="ECO:0000313" key="2">
    <source>
        <dbReference type="EMBL" id="NDO38266.1"/>
    </source>
</evidence>
<dbReference type="PROSITE" id="PS50943">
    <property type="entry name" value="HTH_CROC1"/>
    <property type="match status" value="1"/>
</dbReference>
<dbReference type="EMBL" id="VIQT01000007">
    <property type="protein sequence ID" value="NDO38266.1"/>
    <property type="molecule type" value="Genomic_DNA"/>
</dbReference>
<reference evidence="2 3" key="1">
    <citation type="submission" date="2019-06" db="EMBL/GenBank/DDBJ databases">
        <title>Draft genome sequences of 15 bacterial species constituting the stable defined intestinal microbiota of the GM15 gnotobiotic mouse model.</title>
        <authorList>
            <person name="Elie C."/>
            <person name="Mathieu A."/>
            <person name="Saliou A."/>
            <person name="Darnaud M."/>
            <person name="Leulier F."/>
            <person name="Tamellini A."/>
        </authorList>
    </citation>
    <scope>NUCLEOTIDE SEQUENCE [LARGE SCALE GENOMIC DNA]</scope>
    <source>
        <strain evidence="2 3">JM4-15</strain>
    </source>
</reference>
<dbReference type="InterPro" id="IPR001387">
    <property type="entry name" value="Cro/C1-type_HTH"/>
</dbReference>
<dbReference type="Proteomes" id="UP000462501">
    <property type="component" value="Unassembled WGS sequence"/>
</dbReference>
<accession>A0A845SP67</accession>
<gene>
    <name evidence="2" type="ORF">FMM72_03225</name>
</gene>
<evidence type="ECO:0000259" key="1">
    <source>
        <dbReference type="PROSITE" id="PS50943"/>
    </source>
</evidence>
<name>A0A845SP67_9FIRM</name>
<protein>
    <recommendedName>
        <fullName evidence="1">HTH cro/C1-type domain-containing protein</fullName>
    </recommendedName>
</protein>
<comment type="caution">
    <text evidence="2">The sequence shown here is derived from an EMBL/GenBank/DDBJ whole genome shotgun (WGS) entry which is preliminary data.</text>
</comment>
<feature type="domain" description="HTH cro/C1-type" evidence="1">
    <location>
        <begin position="2"/>
        <end position="21"/>
    </location>
</feature>
<proteinExistence type="predicted"/>
<dbReference type="RefSeq" id="WP_162220568.1">
    <property type="nucleotide sequence ID" value="NZ_JAETUF010000045.1"/>
</dbReference>